<dbReference type="EMBL" id="JALZWP010000003">
    <property type="protein sequence ID" value="MCL1627891.1"/>
    <property type="molecule type" value="Genomic_DNA"/>
</dbReference>
<evidence type="ECO:0000256" key="7">
    <source>
        <dbReference type="SAM" id="Phobius"/>
    </source>
</evidence>
<feature type="transmembrane region" description="Helical" evidence="7">
    <location>
        <begin position="351"/>
        <end position="369"/>
    </location>
</feature>
<keyword evidence="3" id="KW-1003">Cell membrane</keyword>
<dbReference type="InterPro" id="IPR036259">
    <property type="entry name" value="MFS_trans_sf"/>
</dbReference>
<evidence type="ECO:0000259" key="8">
    <source>
        <dbReference type="PROSITE" id="PS50850"/>
    </source>
</evidence>
<evidence type="ECO:0000256" key="2">
    <source>
        <dbReference type="ARBA" id="ARBA00022448"/>
    </source>
</evidence>
<feature type="transmembrane region" description="Helical" evidence="7">
    <location>
        <begin position="110"/>
        <end position="129"/>
    </location>
</feature>
<evidence type="ECO:0000256" key="6">
    <source>
        <dbReference type="ARBA" id="ARBA00023136"/>
    </source>
</evidence>
<feature type="transmembrane region" description="Helical" evidence="7">
    <location>
        <begin position="6"/>
        <end position="25"/>
    </location>
</feature>
<protein>
    <submittedName>
        <fullName evidence="9">MFS transporter</fullName>
    </submittedName>
</protein>
<evidence type="ECO:0000256" key="4">
    <source>
        <dbReference type="ARBA" id="ARBA00022692"/>
    </source>
</evidence>
<evidence type="ECO:0000256" key="5">
    <source>
        <dbReference type="ARBA" id="ARBA00022989"/>
    </source>
</evidence>
<feature type="transmembrane region" description="Helical" evidence="7">
    <location>
        <begin position="259"/>
        <end position="279"/>
    </location>
</feature>
<comment type="subcellular location">
    <subcellularLocation>
        <location evidence="1">Cell membrane</location>
        <topology evidence="1">Multi-pass membrane protein</topology>
    </subcellularLocation>
</comment>
<feature type="transmembrane region" description="Helical" evidence="7">
    <location>
        <begin position="285"/>
        <end position="307"/>
    </location>
</feature>
<evidence type="ECO:0000256" key="3">
    <source>
        <dbReference type="ARBA" id="ARBA00022475"/>
    </source>
</evidence>
<dbReference type="InterPro" id="IPR020846">
    <property type="entry name" value="MFS_dom"/>
</dbReference>
<dbReference type="Proteomes" id="UP001202550">
    <property type="component" value="Unassembled WGS sequence"/>
</dbReference>
<organism evidence="9 10">
    <name type="scientific">Roseinatronobacter domitianus</name>
    <dbReference type="NCBI Taxonomy" id="2940293"/>
    <lineage>
        <taxon>Bacteria</taxon>
        <taxon>Pseudomonadati</taxon>
        <taxon>Pseudomonadota</taxon>
        <taxon>Alphaproteobacteria</taxon>
        <taxon>Rhodobacterales</taxon>
        <taxon>Paracoccaceae</taxon>
        <taxon>Roseinatronobacter</taxon>
    </lineage>
</organism>
<dbReference type="PANTHER" id="PTHR23517">
    <property type="entry name" value="RESISTANCE PROTEIN MDTM, PUTATIVE-RELATED-RELATED"/>
    <property type="match status" value="1"/>
</dbReference>
<evidence type="ECO:0000313" key="10">
    <source>
        <dbReference type="Proteomes" id="UP001202550"/>
    </source>
</evidence>
<keyword evidence="10" id="KW-1185">Reference proteome</keyword>
<dbReference type="InterPro" id="IPR050171">
    <property type="entry name" value="MFS_Transporters"/>
</dbReference>
<feature type="transmembrane region" description="Helical" evidence="7">
    <location>
        <begin position="135"/>
        <end position="159"/>
    </location>
</feature>
<evidence type="ECO:0000313" key="9">
    <source>
        <dbReference type="EMBL" id="MCL1627891.1"/>
    </source>
</evidence>
<proteinExistence type="predicted"/>
<name>A0ABT0LZ48_9RHOB</name>
<keyword evidence="6 7" id="KW-0472">Membrane</keyword>
<accession>A0ABT0LZ48</accession>
<keyword evidence="5 7" id="KW-1133">Transmembrane helix</keyword>
<feature type="transmembrane region" description="Helical" evidence="7">
    <location>
        <begin position="224"/>
        <end position="247"/>
    </location>
</feature>
<reference evidence="9 10" key="1">
    <citation type="submission" date="2022-05" db="EMBL/GenBank/DDBJ databases">
        <title>Seasonal and diel survey of microbial diversity of the Tyrrhenian coast.</title>
        <authorList>
            <person name="Gattoni G."/>
            <person name="Corral P."/>
        </authorList>
    </citation>
    <scope>NUCLEOTIDE SEQUENCE [LARGE SCALE GENOMIC DNA]</scope>
    <source>
        <strain evidence="9 10">V10</strain>
    </source>
</reference>
<dbReference type="Pfam" id="PF07690">
    <property type="entry name" value="MFS_1"/>
    <property type="match status" value="1"/>
</dbReference>
<gene>
    <name evidence="9" type="ORF">M3N55_04040</name>
</gene>
<dbReference type="Gene3D" id="1.20.1250.20">
    <property type="entry name" value="MFS general substrate transporter like domains"/>
    <property type="match status" value="1"/>
</dbReference>
<comment type="caution">
    <text evidence="9">The sequence shown here is derived from an EMBL/GenBank/DDBJ whole genome shotgun (WGS) entry which is preliminary data.</text>
</comment>
<feature type="transmembrane region" description="Helical" evidence="7">
    <location>
        <begin position="70"/>
        <end position="90"/>
    </location>
</feature>
<keyword evidence="2" id="KW-0813">Transport</keyword>
<dbReference type="SUPFAM" id="SSF103473">
    <property type="entry name" value="MFS general substrate transporter"/>
    <property type="match status" value="1"/>
</dbReference>
<dbReference type="PROSITE" id="PS50850">
    <property type="entry name" value="MFS"/>
    <property type="match status" value="1"/>
</dbReference>
<dbReference type="InterPro" id="IPR011701">
    <property type="entry name" value="MFS"/>
</dbReference>
<sequence length="372" mass="38478">MIALSVPLWGGSLGFSAAIMGVAMASRSLLPLVYSIHIGSLMDGLGVRRVLRVAALLGVILPLMHPVLPYTGALVVLQTVLGFTSAMCWLGAQTAIGQLAGNNRRHTTRFSLSAAAGLMVGPVLFGLVWQHLGAIAGFTLLSLWGSGTLLAVSYLRALPGSDTAQPSPSRSFRRLVLPDPAAYAVAMRLMFTAAGAYLVIFSMLRLAGITIQESFYPVLLQDMGYSAGLIGALVGLGNLASLPASMLSEHWSRLWGGDGRALAIAISLSLSAMAATPLLTSLPLLLLGAIVFGFGVGASMPGILNLMSSRLPLQEQGVAAGLRATANRLAAFALPLAMGLLVEIFGIAAGFWMVGGGLICATALAGFAARHI</sequence>
<feature type="transmembrane region" description="Helical" evidence="7">
    <location>
        <begin position="328"/>
        <end position="345"/>
    </location>
</feature>
<feature type="domain" description="Major facilitator superfamily (MFS) profile" evidence="8">
    <location>
        <begin position="1"/>
        <end position="372"/>
    </location>
</feature>
<keyword evidence="4 7" id="KW-0812">Transmembrane</keyword>
<evidence type="ECO:0000256" key="1">
    <source>
        <dbReference type="ARBA" id="ARBA00004651"/>
    </source>
</evidence>
<feature type="transmembrane region" description="Helical" evidence="7">
    <location>
        <begin position="180"/>
        <end position="204"/>
    </location>
</feature>